<proteinExistence type="predicted"/>
<reference evidence="3" key="1">
    <citation type="submission" date="2019-04" db="EMBL/GenBank/DDBJ databases">
        <title>Nocardioides xinjiangensis sp. nov.</title>
        <authorList>
            <person name="Liu S."/>
        </authorList>
    </citation>
    <scope>NUCLEOTIDE SEQUENCE [LARGE SCALE GENOMIC DNA]</scope>
    <source>
        <strain evidence="3">18</strain>
    </source>
</reference>
<sequence length="295" mass="32045">MNDAPEWKRHLDSTIQSWEAAPSGEFAVFASRDALTCVDRVGNELWHFDFGPRPGTDHGIGRASCTYSKDGSVVWLYRPDIGRGRGDTDRWFALDASHGAVIGEAPLVVPCGLGGWYLPHPDGRTMFMEVGCGQDGAYLFSGTVADGGLTWAPWPEPDHPDLGDRSLLDFTPDGTGMLVIDFDGDHVMIYDYPSAAVRFTIPLEAFGFDGEEAGVESVSLFPAGRFLDDRIALVRFQGETTTDADYLVDRSLVSIGPGTDFIAYQAIDIQTGAVLGPCTPDGDRPEGQPRYLPHP</sequence>
<comment type="caution">
    <text evidence="2">The sequence shown here is derived from an EMBL/GenBank/DDBJ whole genome shotgun (WGS) entry which is preliminary data.</text>
</comment>
<accession>A0A4S8Q0S4</accession>
<dbReference type="SUPFAM" id="SSF50998">
    <property type="entry name" value="Quinoprotein alcohol dehydrogenase-like"/>
    <property type="match status" value="1"/>
</dbReference>
<name>A0A4S8Q0S4_9ACTN</name>
<dbReference type="RefSeq" id="WP_136537555.1">
    <property type="nucleotide sequence ID" value="NZ_STGY01000083.1"/>
</dbReference>
<keyword evidence="3" id="KW-1185">Reference proteome</keyword>
<gene>
    <name evidence="2" type="ORF">FAB82_26435</name>
</gene>
<reference evidence="2 3" key="2">
    <citation type="submission" date="2019-05" db="EMBL/GenBank/DDBJ databases">
        <title>Glycomyces buryatensis sp. nov.</title>
        <authorList>
            <person name="Nikitina E."/>
        </authorList>
    </citation>
    <scope>NUCLEOTIDE SEQUENCE [LARGE SCALE GENOMIC DNA]</scope>
    <source>
        <strain evidence="2 3">18</strain>
    </source>
</reference>
<evidence type="ECO:0000256" key="1">
    <source>
        <dbReference type="SAM" id="MobiDB-lite"/>
    </source>
</evidence>
<dbReference type="Proteomes" id="UP000308760">
    <property type="component" value="Unassembled WGS sequence"/>
</dbReference>
<dbReference type="OrthoDB" id="4454357at2"/>
<dbReference type="AlphaFoldDB" id="A0A4S8Q0S4"/>
<feature type="region of interest" description="Disordered" evidence="1">
    <location>
        <begin position="276"/>
        <end position="295"/>
    </location>
</feature>
<dbReference type="InterPro" id="IPR011047">
    <property type="entry name" value="Quinoprotein_ADH-like_sf"/>
</dbReference>
<evidence type="ECO:0008006" key="4">
    <source>
        <dbReference type="Google" id="ProtNLM"/>
    </source>
</evidence>
<organism evidence="2 3">
    <name type="scientific">Glycomyces buryatensis</name>
    <dbReference type="NCBI Taxonomy" id="2570927"/>
    <lineage>
        <taxon>Bacteria</taxon>
        <taxon>Bacillati</taxon>
        <taxon>Actinomycetota</taxon>
        <taxon>Actinomycetes</taxon>
        <taxon>Glycomycetales</taxon>
        <taxon>Glycomycetaceae</taxon>
        <taxon>Glycomyces</taxon>
    </lineage>
</organism>
<evidence type="ECO:0000313" key="3">
    <source>
        <dbReference type="Proteomes" id="UP000308760"/>
    </source>
</evidence>
<evidence type="ECO:0000313" key="2">
    <source>
        <dbReference type="EMBL" id="THV33674.1"/>
    </source>
</evidence>
<dbReference type="EMBL" id="STGY01000083">
    <property type="protein sequence ID" value="THV33674.1"/>
    <property type="molecule type" value="Genomic_DNA"/>
</dbReference>
<protein>
    <recommendedName>
        <fullName evidence="4">WD40 repeat domain-containing protein</fullName>
    </recommendedName>
</protein>